<sequence length="453" mass="49961">MPGRAQSFHDNTTTYDHNDYDWAPFFDHDDNTLASAQPLLHDNSVFRDLGSSESGREFFSDHIQLGGDPFTFEAANPWDEAAAITGLAPQLGWSAGGTGGGDGNASTQSSEQDTGWPGEDMKGLSSMPTPPRMTPTPLTDIADNILSSIFSAVDAAGDTKYGILTGDLHSPATAVQEVGSAQMENGGQWAWVCERCGKGLRSTLRQVQEKENELIARSIPLSGYLGGLPLRRFDGPRLRHLINQSLNRGECVKIILARLDDAITQVYHAKGYTQSDVDIASLVLHLLQIFLERLPNQTAESVRILIDAADHQNVPRALKLFQAIDKLDSLDRVAMDPFHEKVLMSIMVLHEVINCFLQPSPCIRSPPPPWHVVHQQPADIQGIVKTVFFYVTKQKTLDESQPFYLYQLGQDRLEEVFAELRSLSHDVNMDAMQLAENLSNVVSSTAIYAAHPE</sequence>
<dbReference type="EMBL" id="JASNQZ010000017">
    <property type="protein sequence ID" value="KAL0945720.1"/>
    <property type="molecule type" value="Genomic_DNA"/>
</dbReference>
<dbReference type="Proteomes" id="UP001556367">
    <property type="component" value="Unassembled WGS sequence"/>
</dbReference>
<evidence type="ECO:0000313" key="2">
    <source>
        <dbReference type="EMBL" id="KAL0945720.1"/>
    </source>
</evidence>
<name>A0ABR3IR08_9AGAR</name>
<evidence type="ECO:0000256" key="1">
    <source>
        <dbReference type="SAM" id="MobiDB-lite"/>
    </source>
</evidence>
<feature type="compositionally biased region" description="Gly residues" evidence="1">
    <location>
        <begin position="94"/>
        <end position="103"/>
    </location>
</feature>
<gene>
    <name evidence="2" type="ORF">HGRIS_014867</name>
</gene>
<keyword evidence="3" id="KW-1185">Reference proteome</keyword>
<organism evidence="2 3">
    <name type="scientific">Hohenbuehelia grisea</name>
    <dbReference type="NCBI Taxonomy" id="104357"/>
    <lineage>
        <taxon>Eukaryota</taxon>
        <taxon>Fungi</taxon>
        <taxon>Dikarya</taxon>
        <taxon>Basidiomycota</taxon>
        <taxon>Agaricomycotina</taxon>
        <taxon>Agaricomycetes</taxon>
        <taxon>Agaricomycetidae</taxon>
        <taxon>Agaricales</taxon>
        <taxon>Pleurotineae</taxon>
        <taxon>Pleurotaceae</taxon>
        <taxon>Hohenbuehelia</taxon>
    </lineage>
</organism>
<feature type="region of interest" description="Disordered" evidence="1">
    <location>
        <begin position="92"/>
        <end position="130"/>
    </location>
</feature>
<protein>
    <submittedName>
        <fullName evidence="2">Uncharacterized protein</fullName>
    </submittedName>
</protein>
<evidence type="ECO:0000313" key="3">
    <source>
        <dbReference type="Proteomes" id="UP001556367"/>
    </source>
</evidence>
<accession>A0ABR3IR08</accession>
<comment type="caution">
    <text evidence="2">The sequence shown here is derived from an EMBL/GenBank/DDBJ whole genome shotgun (WGS) entry which is preliminary data.</text>
</comment>
<proteinExistence type="predicted"/>
<feature type="compositionally biased region" description="Polar residues" evidence="1">
    <location>
        <begin position="104"/>
        <end position="113"/>
    </location>
</feature>
<reference evidence="3" key="1">
    <citation type="submission" date="2024-06" db="EMBL/GenBank/DDBJ databases">
        <title>Multi-omics analyses provide insights into the biosynthesis of the anticancer antibiotic pleurotin in Hohenbuehelia grisea.</title>
        <authorList>
            <person name="Weaver J.A."/>
            <person name="Alberti F."/>
        </authorList>
    </citation>
    <scope>NUCLEOTIDE SEQUENCE [LARGE SCALE GENOMIC DNA]</scope>
    <source>
        <strain evidence="3">T-177</strain>
    </source>
</reference>